<keyword evidence="5" id="KW-0804">Transcription</keyword>
<dbReference type="EMBL" id="MCGN01000005">
    <property type="protein sequence ID" value="ORY96636.1"/>
    <property type="molecule type" value="Genomic_DNA"/>
</dbReference>
<feature type="region of interest" description="Disordered" evidence="8">
    <location>
        <begin position="178"/>
        <end position="201"/>
    </location>
</feature>
<dbReference type="PANTHER" id="PTHR10015">
    <property type="entry name" value="HEAT SHOCK TRANSCRIPTION FACTOR"/>
    <property type="match status" value="1"/>
</dbReference>
<feature type="compositionally biased region" description="Basic and acidic residues" evidence="8">
    <location>
        <begin position="306"/>
        <end position="315"/>
    </location>
</feature>
<keyword evidence="4" id="KW-0238">DNA-binding</keyword>
<evidence type="ECO:0000256" key="5">
    <source>
        <dbReference type="ARBA" id="ARBA00023163"/>
    </source>
</evidence>
<feature type="domain" description="HSF-type DNA-binding" evidence="9">
    <location>
        <begin position="114"/>
        <end position="138"/>
    </location>
</feature>
<evidence type="ECO:0000256" key="8">
    <source>
        <dbReference type="SAM" id="MobiDB-lite"/>
    </source>
</evidence>
<feature type="compositionally biased region" description="Acidic residues" evidence="8">
    <location>
        <begin position="293"/>
        <end position="305"/>
    </location>
</feature>
<dbReference type="GO" id="GO:0005634">
    <property type="term" value="C:nucleus"/>
    <property type="evidence" value="ECO:0007669"/>
    <property type="project" value="UniProtKB-SubCell"/>
</dbReference>
<gene>
    <name evidence="10" type="ORF">BCR43DRAFT_492014</name>
</gene>
<reference evidence="10 11" key="1">
    <citation type="submission" date="2016-07" db="EMBL/GenBank/DDBJ databases">
        <title>Pervasive Adenine N6-methylation of Active Genes in Fungi.</title>
        <authorList>
            <consortium name="DOE Joint Genome Institute"/>
            <person name="Mondo S.J."/>
            <person name="Dannebaum R.O."/>
            <person name="Kuo R.C."/>
            <person name="Labutti K."/>
            <person name="Haridas S."/>
            <person name="Kuo A."/>
            <person name="Salamov A."/>
            <person name="Ahrendt S.R."/>
            <person name="Lipzen A."/>
            <person name="Sullivan W."/>
            <person name="Andreopoulos W.B."/>
            <person name="Clum A."/>
            <person name="Lindquist E."/>
            <person name="Daum C."/>
            <person name="Ramamoorthy G.K."/>
            <person name="Gryganskyi A."/>
            <person name="Culley D."/>
            <person name="Magnuson J.K."/>
            <person name="James T.Y."/>
            <person name="O'Malley M.A."/>
            <person name="Stajich J.E."/>
            <person name="Spatafora J.W."/>
            <person name="Visel A."/>
            <person name="Grigoriev I.V."/>
        </authorList>
    </citation>
    <scope>NUCLEOTIDE SEQUENCE [LARGE SCALE GENOMIC DNA]</scope>
    <source>
        <strain evidence="10 11">NRRL 2496</strain>
    </source>
</reference>
<evidence type="ECO:0000256" key="2">
    <source>
        <dbReference type="ARBA" id="ARBA00006403"/>
    </source>
</evidence>
<keyword evidence="11" id="KW-1185">Reference proteome</keyword>
<evidence type="ECO:0000256" key="6">
    <source>
        <dbReference type="ARBA" id="ARBA00023242"/>
    </source>
</evidence>
<evidence type="ECO:0000256" key="3">
    <source>
        <dbReference type="ARBA" id="ARBA00023015"/>
    </source>
</evidence>
<feature type="region of interest" description="Disordered" evidence="8">
    <location>
        <begin position="564"/>
        <end position="595"/>
    </location>
</feature>
<feature type="region of interest" description="Disordered" evidence="8">
    <location>
        <begin position="1"/>
        <end position="20"/>
    </location>
</feature>
<dbReference type="InParanoid" id="A0A1X2HE95"/>
<dbReference type="AlphaFoldDB" id="A0A1X2HE95"/>
<evidence type="ECO:0000256" key="7">
    <source>
        <dbReference type="RuleBase" id="RU004020"/>
    </source>
</evidence>
<proteinExistence type="inferred from homology"/>
<dbReference type="Proteomes" id="UP000242180">
    <property type="component" value="Unassembled WGS sequence"/>
</dbReference>
<dbReference type="PROSITE" id="PS00434">
    <property type="entry name" value="HSF_DOMAIN"/>
    <property type="match status" value="1"/>
</dbReference>
<evidence type="ECO:0000259" key="9">
    <source>
        <dbReference type="PROSITE" id="PS00434"/>
    </source>
</evidence>
<dbReference type="GO" id="GO:0043565">
    <property type="term" value="F:sequence-specific DNA binding"/>
    <property type="evidence" value="ECO:0007669"/>
    <property type="project" value="InterPro"/>
</dbReference>
<dbReference type="InterPro" id="IPR000232">
    <property type="entry name" value="HSF_DNA-bd"/>
</dbReference>
<dbReference type="PRINTS" id="PR00056">
    <property type="entry name" value="HSFDOMAIN"/>
</dbReference>
<dbReference type="STRING" id="13706.A0A1X2HE95"/>
<dbReference type="FunFam" id="1.10.10.10:FF:000027">
    <property type="entry name" value="Heat shock transcription factor 1"/>
    <property type="match status" value="1"/>
</dbReference>
<feature type="region of interest" description="Disordered" evidence="8">
    <location>
        <begin position="290"/>
        <end position="317"/>
    </location>
</feature>
<organism evidence="10 11">
    <name type="scientific">Syncephalastrum racemosum</name>
    <name type="common">Filamentous fungus</name>
    <dbReference type="NCBI Taxonomy" id="13706"/>
    <lineage>
        <taxon>Eukaryota</taxon>
        <taxon>Fungi</taxon>
        <taxon>Fungi incertae sedis</taxon>
        <taxon>Mucoromycota</taxon>
        <taxon>Mucoromycotina</taxon>
        <taxon>Mucoromycetes</taxon>
        <taxon>Mucorales</taxon>
        <taxon>Syncephalastraceae</taxon>
        <taxon>Syncephalastrum</taxon>
    </lineage>
</organism>
<dbReference type="SMART" id="SM00415">
    <property type="entry name" value="HSF"/>
    <property type="match status" value="1"/>
</dbReference>
<dbReference type="OrthoDB" id="60033at2759"/>
<evidence type="ECO:0000256" key="4">
    <source>
        <dbReference type="ARBA" id="ARBA00023125"/>
    </source>
</evidence>
<protein>
    <recommendedName>
        <fullName evidence="9">HSF-type DNA-binding domain-containing protein</fullName>
    </recommendedName>
</protein>
<dbReference type="InterPro" id="IPR036388">
    <property type="entry name" value="WH-like_DNA-bd_sf"/>
</dbReference>
<evidence type="ECO:0000256" key="1">
    <source>
        <dbReference type="ARBA" id="ARBA00004123"/>
    </source>
</evidence>
<evidence type="ECO:0000313" key="10">
    <source>
        <dbReference type="EMBL" id="ORY96636.1"/>
    </source>
</evidence>
<dbReference type="InterPro" id="IPR036390">
    <property type="entry name" value="WH_DNA-bd_sf"/>
</dbReference>
<feature type="compositionally biased region" description="Low complexity" evidence="8">
    <location>
        <begin position="456"/>
        <end position="472"/>
    </location>
</feature>
<comment type="subcellular location">
    <subcellularLocation>
        <location evidence="1">Nucleus</location>
    </subcellularLocation>
</comment>
<keyword evidence="3" id="KW-0805">Transcription regulation</keyword>
<dbReference type="PANTHER" id="PTHR10015:SF427">
    <property type="entry name" value="HEAT SHOCK FACTOR PROTEIN"/>
    <property type="match status" value="1"/>
</dbReference>
<feature type="region of interest" description="Disordered" evidence="8">
    <location>
        <begin position="363"/>
        <end position="382"/>
    </location>
</feature>
<comment type="caution">
    <text evidence="10">The sequence shown here is derived from an EMBL/GenBank/DDBJ whole genome shotgun (WGS) entry which is preliminary data.</text>
</comment>
<feature type="compositionally biased region" description="Gly residues" evidence="8">
    <location>
        <begin position="187"/>
        <end position="198"/>
    </location>
</feature>
<keyword evidence="6" id="KW-0539">Nucleus</keyword>
<feature type="compositionally biased region" description="Low complexity" evidence="8">
    <location>
        <begin position="363"/>
        <end position="376"/>
    </location>
</feature>
<dbReference type="Pfam" id="PF00447">
    <property type="entry name" value="HSF_DNA-bind"/>
    <property type="match status" value="1"/>
</dbReference>
<dbReference type="GO" id="GO:0003700">
    <property type="term" value="F:DNA-binding transcription factor activity"/>
    <property type="evidence" value="ECO:0007669"/>
    <property type="project" value="InterPro"/>
</dbReference>
<dbReference type="Gene3D" id="1.10.10.10">
    <property type="entry name" value="Winged helix-like DNA-binding domain superfamily/Winged helix DNA-binding domain"/>
    <property type="match status" value="1"/>
</dbReference>
<feature type="compositionally biased region" description="Polar residues" evidence="8">
    <location>
        <begin position="436"/>
        <end position="447"/>
    </location>
</feature>
<name>A0A1X2HE95_SYNRA</name>
<sequence length="595" mass="64604">MSDLPSSLPQIPVGATLPNGTNSVTVPAPAIGSSPQQISQTTTAMPLATSTPSTTTAMVSPAQIQRAKLQNVPAFLNKLYNMVEDPTTNDLIRWADDGMSFIVVRHEEFAKRVLPRFFKHSNFSSFVRQLNMYGFHKVPHLQQGVLHADSESEQWEFSNPHFQRNQPDLLLLVTRKKGRETDDKDSGGGGGGGGGGAGANNIDMQHILDEITAIKKHQMSISSDLKGIQRDNQVLWQETMAARERHHRHQETIDKILRFLASVFSNDKKRVVIPRKRRFLIGDANTEYREEDIPQEEGDDVEEAADERPSKRRMTDFNLDDYVNTSHANDVISAAGSDAPATELAAAIALNDQTKKQQKQFDEQQQLQQQQFQQPQPQQPIAPPSVAVQQMLQPYIGNQTPQINPALLALLTQLSNDPSLYDSSLLDIPPPVLQPIDQQSSSASQPMVTPAPPQLTDASTVSTAASTPSSSAPLPPASAPSEPQPSSSEPPASQPSSSYSSSDPLAKSAGDTDSLARTADSITNDIDALGLSISQLAAQLGLDPKNSNNDQALPQGLNLDDFLNTAATSSNDPHYTIESPNASVATTPKQEEKQE</sequence>
<comment type="similarity">
    <text evidence="2 7">Belongs to the HSF family.</text>
</comment>
<evidence type="ECO:0000313" key="11">
    <source>
        <dbReference type="Proteomes" id="UP000242180"/>
    </source>
</evidence>
<feature type="compositionally biased region" description="Polar residues" evidence="8">
    <location>
        <begin position="565"/>
        <end position="588"/>
    </location>
</feature>
<feature type="compositionally biased region" description="Low complexity" evidence="8">
    <location>
        <begin position="479"/>
        <end position="509"/>
    </location>
</feature>
<feature type="region of interest" description="Disordered" evidence="8">
    <location>
        <begin position="431"/>
        <end position="513"/>
    </location>
</feature>
<dbReference type="SUPFAM" id="SSF46785">
    <property type="entry name" value="Winged helix' DNA-binding domain"/>
    <property type="match status" value="1"/>
</dbReference>
<accession>A0A1X2HE95</accession>